<dbReference type="InterPro" id="IPR032675">
    <property type="entry name" value="LRR_dom_sf"/>
</dbReference>
<name>A0A1Y1WAY3_9FUNG</name>
<dbReference type="Gene3D" id="3.80.10.10">
    <property type="entry name" value="Ribonuclease Inhibitor"/>
    <property type="match status" value="1"/>
</dbReference>
<dbReference type="Proteomes" id="UP000193922">
    <property type="component" value="Unassembled WGS sequence"/>
</dbReference>
<evidence type="ECO:0000313" key="1">
    <source>
        <dbReference type="EMBL" id="ORX70700.1"/>
    </source>
</evidence>
<dbReference type="EMBL" id="MCFD01000005">
    <property type="protein sequence ID" value="ORX70700.1"/>
    <property type="molecule type" value="Genomic_DNA"/>
</dbReference>
<reference evidence="1 2" key="1">
    <citation type="submission" date="2016-07" db="EMBL/GenBank/DDBJ databases">
        <title>Pervasive Adenine N6-methylation of Active Genes in Fungi.</title>
        <authorList>
            <consortium name="DOE Joint Genome Institute"/>
            <person name="Mondo S.J."/>
            <person name="Dannebaum R.O."/>
            <person name="Kuo R.C."/>
            <person name="Labutti K."/>
            <person name="Haridas S."/>
            <person name="Kuo A."/>
            <person name="Salamov A."/>
            <person name="Ahrendt S.R."/>
            <person name="Lipzen A."/>
            <person name="Sullivan W."/>
            <person name="Andreopoulos W.B."/>
            <person name="Clum A."/>
            <person name="Lindquist E."/>
            <person name="Daum C."/>
            <person name="Ramamoorthy G.K."/>
            <person name="Gryganskyi A."/>
            <person name="Culley D."/>
            <person name="Magnuson J.K."/>
            <person name="James T.Y."/>
            <person name="O'Malley M.A."/>
            <person name="Stajich J.E."/>
            <person name="Spatafora J.W."/>
            <person name="Visel A."/>
            <person name="Grigoriev I.V."/>
        </authorList>
    </citation>
    <scope>NUCLEOTIDE SEQUENCE [LARGE SCALE GENOMIC DNA]</scope>
    <source>
        <strain evidence="1 2">ATCC 12442</strain>
    </source>
</reference>
<dbReference type="AlphaFoldDB" id="A0A1Y1WAY3"/>
<organism evidence="1 2">
    <name type="scientific">Linderina pennispora</name>
    <dbReference type="NCBI Taxonomy" id="61395"/>
    <lineage>
        <taxon>Eukaryota</taxon>
        <taxon>Fungi</taxon>
        <taxon>Fungi incertae sedis</taxon>
        <taxon>Zoopagomycota</taxon>
        <taxon>Kickxellomycotina</taxon>
        <taxon>Kickxellomycetes</taxon>
        <taxon>Kickxellales</taxon>
        <taxon>Kickxellaceae</taxon>
        <taxon>Linderina</taxon>
    </lineage>
</organism>
<evidence type="ECO:0000313" key="2">
    <source>
        <dbReference type="Proteomes" id="UP000193922"/>
    </source>
</evidence>
<proteinExistence type="predicted"/>
<evidence type="ECO:0008006" key="3">
    <source>
        <dbReference type="Google" id="ProtNLM"/>
    </source>
</evidence>
<comment type="caution">
    <text evidence="1">The sequence shown here is derived from an EMBL/GenBank/DDBJ whole genome shotgun (WGS) entry which is preliminary data.</text>
</comment>
<keyword evidence="2" id="KW-1185">Reference proteome</keyword>
<dbReference type="GeneID" id="63803919"/>
<accession>A0A1Y1WAY3</accession>
<dbReference type="RefSeq" id="XP_040744279.1">
    <property type="nucleotide sequence ID" value="XM_040887271.1"/>
</dbReference>
<dbReference type="OrthoDB" id="10341328at2759"/>
<sequence>MQLHNSLPPEVLALIIETLFYETVDYMSAPQLSRFLQQVSLNRHTRQAGLSMCCQHGFVEVRVATHGLPWLGAATNASSGMIEQRAGWRSNIRYISAMNRRHATHTLFLEMRKCRDVRQIAQALAEAGLFEAEWPAVRTLVVGDPGHSNTSWHGSMEKVISELGSDLLRVVPNARYLRISDSGTMYDELVLGALLQENRRTSRLTLCMRDITSSGMSHFPATLTSLYINSGSIISLVDLPRICAETLIALTLKPIQSGNLWGRFTNEPRRLVEFRELRMLSLGFAASTTASPVGYGNSVLPVFPRLASLKVSGYEYDVNDLLSQFPRAQIESLELRGTPTKHMIETDPFRSLKNVVVFGGIQETQDAFFCRCFRDLTTVQRLTVDCLPTFDTFVQFPGFVQLRSLELTRYQLSSFLTECDSPRDLFKDGYRAILPHLKQLSISGGIPNSNEGRCASQLVALMTGMPQLECVRLGGAFVLCISEIYRNIRSVLSDDVLGLKAQHLCMVYIFLRYE</sequence>
<gene>
    <name evidence="1" type="ORF">DL89DRAFT_266865</name>
</gene>
<protein>
    <recommendedName>
        <fullName evidence="3">F-box domain-containing protein</fullName>
    </recommendedName>
</protein>
<dbReference type="SUPFAM" id="SSF52047">
    <property type="entry name" value="RNI-like"/>
    <property type="match status" value="1"/>
</dbReference>